<keyword evidence="4" id="KW-0472">Membrane</keyword>
<dbReference type="AlphaFoldDB" id="A0A081RA58"/>
<keyword evidence="3 6" id="KW-0732">Signal</keyword>
<dbReference type="EMBL" id="JFHR01000052">
    <property type="protein sequence ID" value="KEQ52081.1"/>
    <property type="molecule type" value="Genomic_DNA"/>
</dbReference>
<feature type="signal peptide" evidence="6">
    <location>
        <begin position="1"/>
        <end position="23"/>
    </location>
</feature>
<dbReference type="InterPro" id="IPR010583">
    <property type="entry name" value="MipA"/>
</dbReference>
<accession>A0A081RA58</accession>
<comment type="subcellular location">
    <subcellularLocation>
        <location evidence="1">Cell outer membrane</location>
    </subcellularLocation>
</comment>
<evidence type="ECO:0000256" key="1">
    <source>
        <dbReference type="ARBA" id="ARBA00004442"/>
    </source>
</evidence>
<dbReference type="GO" id="GO:0009279">
    <property type="term" value="C:cell outer membrane"/>
    <property type="evidence" value="ECO:0007669"/>
    <property type="project" value="UniProtKB-SubCell"/>
</dbReference>
<reference evidence="7 8" key="1">
    <citation type="submission" date="2014-02" db="EMBL/GenBank/DDBJ databases">
        <title>Whole genome sequence of Sphingobium chlorophenolicum NBRC 16172.</title>
        <authorList>
            <person name="Gan H.M."/>
            <person name="Gan H.Y."/>
            <person name="Chew T.H."/>
            <person name="Savka M.A."/>
        </authorList>
    </citation>
    <scope>NUCLEOTIDE SEQUENCE [LARGE SCALE GENOMIC DNA]</scope>
    <source>
        <strain evidence="7 8">NBRC 16172</strain>
    </source>
</reference>
<organism evidence="7 8">
    <name type="scientific">Sphingobium chlorophenolicum</name>
    <dbReference type="NCBI Taxonomy" id="46429"/>
    <lineage>
        <taxon>Bacteria</taxon>
        <taxon>Pseudomonadati</taxon>
        <taxon>Pseudomonadota</taxon>
        <taxon>Alphaproteobacteria</taxon>
        <taxon>Sphingomonadales</taxon>
        <taxon>Sphingomonadaceae</taxon>
        <taxon>Sphingobium</taxon>
    </lineage>
</organism>
<dbReference type="RefSeq" id="WP_037455202.1">
    <property type="nucleotide sequence ID" value="NZ_JFHR01000052.1"/>
</dbReference>
<dbReference type="PANTHER" id="PTHR38776">
    <property type="entry name" value="MLTA-INTERACTING PROTEIN-RELATED"/>
    <property type="match status" value="1"/>
</dbReference>
<dbReference type="Proteomes" id="UP000028411">
    <property type="component" value="Unassembled WGS sequence"/>
</dbReference>
<evidence type="ECO:0000256" key="5">
    <source>
        <dbReference type="ARBA" id="ARBA00023237"/>
    </source>
</evidence>
<evidence type="ECO:0000256" key="4">
    <source>
        <dbReference type="ARBA" id="ARBA00023136"/>
    </source>
</evidence>
<keyword evidence="5" id="KW-0998">Cell outer membrane</keyword>
<dbReference type="PATRIC" id="fig|46429.4.peg.3619"/>
<gene>
    <name evidence="7" type="ORF">BV95_03633</name>
</gene>
<dbReference type="PANTHER" id="PTHR38776:SF1">
    <property type="entry name" value="MLTA-INTERACTING PROTEIN-RELATED"/>
    <property type="match status" value="1"/>
</dbReference>
<proteinExistence type="inferred from homology"/>
<evidence type="ECO:0000256" key="6">
    <source>
        <dbReference type="SAM" id="SignalP"/>
    </source>
</evidence>
<evidence type="ECO:0000256" key="3">
    <source>
        <dbReference type="ARBA" id="ARBA00022729"/>
    </source>
</evidence>
<comment type="similarity">
    <text evidence="2">Belongs to the MipA/OmpV family.</text>
</comment>
<evidence type="ECO:0000256" key="2">
    <source>
        <dbReference type="ARBA" id="ARBA00005722"/>
    </source>
</evidence>
<dbReference type="Pfam" id="PF06629">
    <property type="entry name" value="MipA"/>
    <property type="match status" value="1"/>
</dbReference>
<comment type="caution">
    <text evidence="7">The sequence shown here is derived from an EMBL/GenBank/DDBJ whole genome shotgun (WGS) entry which is preliminary data.</text>
</comment>
<sequence>MQRHQFSAMAAACLLLTSGEARADDKEPRSDDRAYSLSVGPGAGVIPTFQGADKSRVIPLPLIDGRYGRFFIDTSEGIGVDILRDDTFRVGASLTYVPGYDKDDVPAGIEGIADTAGARVFGSARIDRFTFSLGATQSIGGAKGLVADAALSYYLPVTPNFALIPSVGTTWADGKYMDNYFGISAGEATASGLPAFKAKSGFKDASLSVTGVYQLSDRWTLTGNVSANMLLGDALDTPLNEEKWNPTGFLGVAYRF</sequence>
<evidence type="ECO:0000313" key="7">
    <source>
        <dbReference type="EMBL" id="KEQ52081.1"/>
    </source>
</evidence>
<evidence type="ECO:0000313" key="8">
    <source>
        <dbReference type="Proteomes" id="UP000028411"/>
    </source>
</evidence>
<feature type="chain" id="PRO_5001763132" evidence="6">
    <location>
        <begin position="24"/>
        <end position="256"/>
    </location>
</feature>
<protein>
    <submittedName>
        <fullName evidence="7">Outer membrane protein V</fullName>
    </submittedName>
</protein>
<dbReference type="OrthoDB" id="5462484at2"/>
<dbReference type="eggNOG" id="COG3713">
    <property type="taxonomic scope" value="Bacteria"/>
</dbReference>
<name>A0A081RA58_SPHCR</name>